<protein>
    <submittedName>
        <fullName evidence="3">Uncharacterized protein</fullName>
    </submittedName>
</protein>
<reference evidence="3" key="1">
    <citation type="journal article" date="2021" name="Proc. Natl. Acad. Sci. U.S.A.">
        <title>Three genomes in the algal genus Volvox reveal the fate of a haploid sex-determining region after a transition to homothallism.</title>
        <authorList>
            <person name="Yamamoto K."/>
            <person name="Hamaji T."/>
            <person name="Kawai-Toyooka H."/>
            <person name="Matsuzaki R."/>
            <person name="Takahashi F."/>
            <person name="Nishimura Y."/>
            <person name="Kawachi M."/>
            <person name="Noguchi H."/>
            <person name="Minakuchi Y."/>
            <person name="Umen J.G."/>
            <person name="Toyoda A."/>
            <person name="Nozaki H."/>
        </authorList>
    </citation>
    <scope>NUCLEOTIDE SEQUENCE</scope>
    <source>
        <strain evidence="3">NIES-3785</strain>
    </source>
</reference>
<dbReference type="Proteomes" id="UP000722791">
    <property type="component" value="Unassembled WGS sequence"/>
</dbReference>
<feature type="chain" id="PRO_5035224791" evidence="2">
    <location>
        <begin position="27"/>
        <end position="253"/>
    </location>
</feature>
<dbReference type="EMBL" id="BNCQ01000042">
    <property type="protein sequence ID" value="GIM12192.1"/>
    <property type="molecule type" value="Genomic_DNA"/>
</dbReference>
<dbReference type="AlphaFoldDB" id="A0A8J4GQV3"/>
<evidence type="ECO:0000313" key="3">
    <source>
        <dbReference type="EMBL" id="GIM12192.1"/>
    </source>
</evidence>
<evidence type="ECO:0000256" key="1">
    <source>
        <dbReference type="SAM" id="MobiDB-lite"/>
    </source>
</evidence>
<gene>
    <name evidence="3" type="ORF">Vretimale_15596</name>
</gene>
<evidence type="ECO:0000313" key="4">
    <source>
        <dbReference type="Proteomes" id="UP000722791"/>
    </source>
</evidence>
<keyword evidence="2" id="KW-0732">Signal</keyword>
<organism evidence="3 4">
    <name type="scientific">Volvox reticuliferus</name>
    <dbReference type="NCBI Taxonomy" id="1737510"/>
    <lineage>
        <taxon>Eukaryota</taxon>
        <taxon>Viridiplantae</taxon>
        <taxon>Chlorophyta</taxon>
        <taxon>core chlorophytes</taxon>
        <taxon>Chlorophyceae</taxon>
        <taxon>CS clade</taxon>
        <taxon>Chlamydomonadales</taxon>
        <taxon>Volvocaceae</taxon>
        <taxon>Volvox</taxon>
    </lineage>
</organism>
<comment type="caution">
    <text evidence="3">The sequence shown here is derived from an EMBL/GenBank/DDBJ whole genome shotgun (WGS) entry which is preliminary data.</text>
</comment>
<feature type="signal peptide" evidence="2">
    <location>
        <begin position="1"/>
        <end position="26"/>
    </location>
</feature>
<feature type="compositionally biased region" description="Low complexity" evidence="1">
    <location>
        <begin position="40"/>
        <end position="52"/>
    </location>
</feature>
<name>A0A8J4GQV3_9CHLO</name>
<evidence type="ECO:0000256" key="2">
    <source>
        <dbReference type="SAM" id="SignalP"/>
    </source>
</evidence>
<sequence>MYYLFTGKPRSVVLMIPLMLMQAIAGLPGRSHFVDAYGPAAPSASASTHPSSKTFHSSTAWRPTTHRTSPDVTFKASTAAQYTEAPALTLAQQQHQLQVGTPLSYHALLPNPAPHRNCLLRGRGLSDVDQPQYQDLGSRSTRNYAEVSRGLEDPGHPGQGSSLIGYSVGPYGSSHSSADNVASPMSQSDLTVAPFAAAAASPPVEVLHWGVPGGYPLDAAVGHPTAAPPFAPVYSAEYAQDGPLYGTPLIPQS</sequence>
<feature type="non-terminal residue" evidence="3">
    <location>
        <position position="1"/>
    </location>
</feature>
<accession>A0A8J4GQV3</accession>
<feature type="compositionally biased region" description="Polar residues" evidence="1">
    <location>
        <begin position="53"/>
        <end position="70"/>
    </location>
</feature>
<feature type="region of interest" description="Disordered" evidence="1">
    <location>
        <begin position="40"/>
        <end position="70"/>
    </location>
</feature>
<proteinExistence type="predicted"/>